<accession>A0ABP1A9C9</accession>
<reference evidence="2" key="1">
    <citation type="submission" date="2024-03" db="EMBL/GenBank/DDBJ databases">
        <authorList>
            <consortium name="ELIXIR-Norway"/>
            <consortium name="Elixir Norway"/>
        </authorList>
    </citation>
    <scope>NUCLEOTIDE SEQUENCE</scope>
</reference>
<protein>
    <submittedName>
        <fullName evidence="2">Uncharacterized protein</fullName>
    </submittedName>
</protein>
<organism evidence="2 3">
    <name type="scientific">Sphagnum jensenii</name>
    <dbReference type="NCBI Taxonomy" id="128206"/>
    <lineage>
        <taxon>Eukaryota</taxon>
        <taxon>Viridiplantae</taxon>
        <taxon>Streptophyta</taxon>
        <taxon>Embryophyta</taxon>
        <taxon>Bryophyta</taxon>
        <taxon>Sphagnophytina</taxon>
        <taxon>Sphagnopsida</taxon>
        <taxon>Sphagnales</taxon>
        <taxon>Sphagnaceae</taxon>
        <taxon>Sphagnum</taxon>
    </lineage>
</organism>
<dbReference type="EMBL" id="OZ023711">
    <property type="protein sequence ID" value="CAK9859137.1"/>
    <property type="molecule type" value="Genomic_DNA"/>
</dbReference>
<name>A0ABP1A9C9_9BRYO</name>
<keyword evidence="3" id="KW-1185">Reference proteome</keyword>
<evidence type="ECO:0000256" key="1">
    <source>
        <dbReference type="SAM" id="MobiDB-lite"/>
    </source>
</evidence>
<dbReference type="Proteomes" id="UP001497522">
    <property type="component" value="Chromosome 10"/>
</dbReference>
<feature type="region of interest" description="Disordered" evidence="1">
    <location>
        <begin position="112"/>
        <end position="140"/>
    </location>
</feature>
<gene>
    <name evidence="2" type="ORF">CSSPJE1EN2_LOCUS2132</name>
</gene>
<evidence type="ECO:0000313" key="2">
    <source>
        <dbReference type="EMBL" id="CAK9859137.1"/>
    </source>
</evidence>
<feature type="compositionally biased region" description="Polar residues" evidence="1">
    <location>
        <begin position="112"/>
        <end position="131"/>
    </location>
</feature>
<evidence type="ECO:0000313" key="3">
    <source>
        <dbReference type="Proteomes" id="UP001497522"/>
    </source>
</evidence>
<proteinExistence type="predicted"/>
<sequence>MEKDADSVVGWGDWAFSASHEDLTCFGQDILPFHASQLMHSSICPISFTSLSQLPFPLQGTYCPFPLQLAVYQLGCPAASSFTILPVLDSVEKNKQSSIAVVAEGVPPVSVMPSSKGSTQHSKMPSSTNSIWEGVESSVV</sequence>